<dbReference type="GO" id="GO:0005856">
    <property type="term" value="C:cytoskeleton"/>
    <property type="evidence" value="ECO:0007669"/>
    <property type="project" value="TreeGrafter"/>
</dbReference>
<dbReference type="PANTHER" id="PTHR11757:SF19">
    <property type="entry name" value="PROLYL ENDOPEPTIDASE-LIKE"/>
    <property type="match status" value="1"/>
</dbReference>
<name>A0A8C5H896_GOUWI</name>
<dbReference type="Gene3D" id="3.40.50.1820">
    <property type="entry name" value="alpha/beta hydrolase"/>
    <property type="match status" value="1"/>
</dbReference>
<reference evidence="9" key="3">
    <citation type="submission" date="2025-09" db="UniProtKB">
        <authorList>
            <consortium name="Ensembl"/>
        </authorList>
    </citation>
    <scope>IDENTIFICATION</scope>
</reference>
<evidence type="ECO:0000256" key="6">
    <source>
        <dbReference type="RuleBase" id="RU368024"/>
    </source>
</evidence>
<dbReference type="Gene3D" id="2.130.10.120">
    <property type="entry name" value="Prolyl oligopeptidase, N-terminal domain"/>
    <property type="match status" value="1"/>
</dbReference>
<organism evidence="9 10">
    <name type="scientific">Gouania willdenowi</name>
    <name type="common">Blunt-snouted clingfish</name>
    <name type="synonym">Lepadogaster willdenowi</name>
    <dbReference type="NCBI Taxonomy" id="441366"/>
    <lineage>
        <taxon>Eukaryota</taxon>
        <taxon>Metazoa</taxon>
        <taxon>Chordata</taxon>
        <taxon>Craniata</taxon>
        <taxon>Vertebrata</taxon>
        <taxon>Euteleostomi</taxon>
        <taxon>Actinopterygii</taxon>
        <taxon>Neopterygii</taxon>
        <taxon>Teleostei</taxon>
        <taxon>Neoteleostei</taxon>
        <taxon>Acanthomorphata</taxon>
        <taxon>Ovalentaria</taxon>
        <taxon>Blenniimorphae</taxon>
        <taxon>Blenniiformes</taxon>
        <taxon>Gobiesocoidei</taxon>
        <taxon>Gobiesocidae</taxon>
        <taxon>Gobiesocinae</taxon>
        <taxon>Gouania</taxon>
    </lineage>
</organism>
<dbReference type="InterPro" id="IPR051543">
    <property type="entry name" value="Serine_Peptidase_S9A"/>
</dbReference>
<dbReference type="Ensembl" id="ENSGWIT00000043833.1">
    <property type="protein sequence ID" value="ENSGWIP00000040343.1"/>
    <property type="gene ID" value="ENSGWIG00000020395.1"/>
</dbReference>
<dbReference type="SUPFAM" id="SSF53474">
    <property type="entry name" value="alpha/beta-Hydrolases"/>
    <property type="match status" value="1"/>
</dbReference>
<dbReference type="PANTHER" id="PTHR11757">
    <property type="entry name" value="PROTEASE FAMILY S9A OLIGOPEPTIDASE"/>
    <property type="match status" value="1"/>
</dbReference>
<reference evidence="9" key="1">
    <citation type="submission" date="2020-06" db="EMBL/GenBank/DDBJ databases">
        <authorList>
            <consortium name="Wellcome Sanger Institute Data Sharing"/>
        </authorList>
    </citation>
    <scope>NUCLEOTIDE SEQUENCE [LARGE SCALE GENOMIC DNA]</scope>
</reference>
<comment type="function">
    <text evidence="5">Serine peptidase whose precise substrate specificity remains unclear. Does not cleave peptides after a arginine or lysine residue. Regulates trans-Golgi network morphology and sorting by regulating the membrane binding of the AP-1 complex. May play a role in the regulation of synaptic vesicle exocytosis.</text>
</comment>
<dbReference type="FunFam" id="3.40.50.1820:FF:000050">
    <property type="entry name" value="prolyl endopeptidase-like isoform X2"/>
    <property type="match status" value="1"/>
</dbReference>
<proteinExistence type="inferred from homology"/>
<dbReference type="AlphaFoldDB" id="A0A8C5H896"/>
<dbReference type="Pfam" id="PF02897">
    <property type="entry name" value="Peptidase_S9_N"/>
    <property type="match status" value="1"/>
</dbReference>
<dbReference type="PRINTS" id="PR00862">
    <property type="entry name" value="PROLIGOPTASE"/>
</dbReference>
<evidence type="ECO:0000259" key="7">
    <source>
        <dbReference type="Pfam" id="PF00326"/>
    </source>
</evidence>
<evidence type="ECO:0000256" key="3">
    <source>
        <dbReference type="ARBA" id="ARBA00022801"/>
    </source>
</evidence>
<keyword evidence="3 6" id="KW-0378">Hydrolase</keyword>
<keyword evidence="4 6" id="KW-0720">Serine protease</keyword>
<protein>
    <recommendedName>
        <fullName evidence="6">Prolyl endopeptidase</fullName>
        <ecNumber evidence="6">3.4.21.-</ecNumber>
    </recommendedName>
</protein>
<keyword evidence="2 6" id="KW-0645">Protease</keyword>
<keyword evidence="10" id="KW-1185">Reference proteome</keyword>
<dbReference type="InterPro" id="IPR023302">
    <property type="entry name" value="Pept_S9A_N"/>
</dbReference>
<evidence type="ECO:0000256" key="2">
    <source>
        <dbReference type="ARBA" id="ARBA00022670"/>
    </source>
</evidence>
<gene>
    <name evidence="9" type="primary">prepl</name>
</gene>
<dbReference type="GO" id="GO:0004252">
    <property type="term" value="F:serine-type endopeptidase activity"/>
    <property type="evidence" value="ECO:0007669"/>
    <property type="project" value="UniProtKB-UniRule"/>
</dbReference>
<dbReference type="InterPro" id="IPR029058">
    <property type="entry name" value="AB_hydrolase_fold"/>
</dbReference>
<dbReference type="InterPro" id="IPR002470">
    <property type="entry name" value="Peptidase_S9A"/>
</dbReference>
<evidence type="ECO:0000313" key="9">
    <source>
        <dbReference type="Ensembl" id="ENSGWIP00000040343.1"/>
    </source>
</evidence>
<evidence type="ECO:0000259" key="8">
    <source>
        <dbReference type="Pfam" id="PF02897"/>
    </source>
</evidence>
<dbReference type="GO" id="GO:0006508">
    <property type="term" value="P:proteolysis"/>
    <property type="evidence" value="ECO:0007669"/>
    <property type="project" value="UniProtKB-KW"/>
</dbReference>
<evidence type="ECO:0000256" key="4">
    <source>
        <dbReference type="ARBA" id="ARBA00022825"/>
    </source>
</evidence>
<dbReference type="EC" id="3.4.21.-" evidence="6"/>
<evidence type="ECO:0000256" key="1">
    <source>
        <dbReference type="ARBA" id="ARBA00005228"/>
    </source>
</evidence>
<feature type="domain" description="Peptidase S9A N-terminal" evidence="8">
    <location>
        <begin position="1"/>
        <end position="183"/>
    </location>
</feature>
<dbReference type="InterPro" id="IPR001375">
    <property type="entry name" value="Peptidase_S9_cat"/>
</dbReference>
<dbReference type="SUPFAM" id="SSF50993">
    <property type="entry name" value="Peptidase/esterase 'gauge' domain"/>
    <property type="match status" value="1"/>
</dbReference>
<sequence>MFYTTLEGVRSNKAFRLDLTSSGSRITCVYEETQPDVFVEVALSRDRHILTINCNSRTSSEVLFSDVTTPNSFSVVQPRQENLLYHVEHWRGKLLMLANTGPGHEYQVVQVPISDTSMAAWVPVFTPDPGTVIKDMEIVGDHCVLSAKTPSCHPHLIVVPLKHPKEAYVVQLPSWTCAIESRKPGLADQQDLIQFLISSPFHPPLPFCLYPERGLLLSGTEEGSSLDNQDRFITTRLEACSRDGTLVPMTLLHSVPLEHLRQAPLLVHVYGAYGRDLNMDFCPVQRLLLELGWTLAYCHIRGGGERGLSWHRQGCVKGKQRGVEDLQACLQYIFSSSISSPSLTALTACSAGAVPVGALCNSYPHLMKAVTLQAPFLDVLGSMKDPSLPLTLEDRDEWGDPVGNSEHRHCIATYCPLYNIKPQLYPSVLLTAYSSDPRVPLTGVLRYSERLRRAIHDHQSKKPQSGNFKGNIKAISRHI</sequence>
<evidence type="ECO:0000313" key="10">
    <source>
        <dbReference type="Proteomes" id="UP000694680"/>
    </source>
</evidence>
<reference evidence="9" key="2">
    <citation type="submission" date="2025-08" db="UniProtKB">
        <authorList>
            <consortium name="Ensembl"/>
        </authorList>
    </citation>
    <scope>IDENTIFICATION</scope>
</reference>
<evidence type="ECO:0000256" key="5">
    <source>
        <dbReference type="ARBA" id="ARBA00045448"/>
    </source>
</evidence>
<dbReference type="GO" id="GO:0005794">
    <property type="term" value="C:Golgi apparatus"/>
    <property type="evidence" value="ECO:0007669"/>
    <property type="project" value="TreeGrafter"/>
</dbReference>
<feature type="domain" description="Peptidase S9 prolyl oligopeptidase catalytic" evidence="7">
    <location>
        <begin position="287"/>
        <end position="454"/>
    </location>
</feature>
<comment type="similarity">
    <text evidence="1 6">Belongs to the peptidase S9A family.</text>
</comment>
<accession>A0A8C5H896</accession>
<dbReference type="Proteomes" id="UP000694680">
    <property type="component" value="Chromosome 15"/>
</dbReference>
<dbReference type="Pfam" id="PF00326">
    <property type="entry name" value="Peptidase_S9"/>
    <property type="match status" value="1"/>
</dbReference>